<protein>
    <submittedName>
        <fullName evidence="2">DUF3943 domain-containing protein</fullName>
    </submittedName>
</protein>
<keyword evidence="3" id="KW-1185">Reference proteome</keyword>
<dbReference type="RefSeq" id="WP_161818407.1">
    <property type="nucleotide sequence ID" value="NZ_JAACJS010000012.1"/>
</dbReference>
<evidence type="ECO:0000313" key="3">
    <source>
        <dbReference type="Proteomes" id="UP000753802"/>
    </source>
</evidence>
<evidence type="ECO:0000259" key="1">
    <source>
        <dbReference type="Pfam" id="PF13084"/>
    </source>
</evidence>
<name>A0ABW9ZVQ3_9BACT</name>
<reference evidence="2 3" key="1">
    <citation type="submission" date="2020-01" db="EMBL/GenBank/DDBJ databases">
        <title>Genome analysis.</title>
        <authorList>
            <person name="Wu S."/>
            <person name="Wang G."/>
        </authorList>
    </citation>
    <scope>NUCLEOTIDE SEQUENCE [LARGE SCALE GENOMIC DNA]</scope>
    <source>
        <strain evidence="2 3">SYL130</strain>
    </source>
</reference>
<gene>
    <name evidence="2" type="ORF">GWC95_09205</name>
</gene>
<organism evidence="2 3">
    <name type="scientific">Sediminibacterium roseum</name>
    <dbReference type="NCBI Taxonomy" id="1978412"/>
    <lineage>
        <taxon>Bacteria</taxon>
        <taxon>Pseudomonadati</taxon>
        <taxon>Bacteroidota</taxon>
        <taxon>Chitinophagia</taxon>
        <taxon>Chitinophagales</taxon>
        <taxon>Chitinophagaceae</taxon>
        <taxon>Sediminibacterium</taxon>
    </lineage>
</organism>
<evidence type="ECO:0000313" key="2">
    <source>
        <dbReference type="EMBL" id="NCI50098.1"/>
    </source>
</evidence>
<dbReference type="Pfam" id="PF13084">
    <property type="entry name" value="DUF3943"/>
    <property type="match status" value="1"/>
</dbReference>
<comment type="caution">
    <text evidence="2">The sequence shown here is derived from an EMBL/GenBank/DDBJ whole genome shotgun (WGS) entry which is preliminary data.</text>
</comment>
<proteinExistence type="predicted"/>
<dbReference type="EMBL" id="JAACJS010000012">
    <property type="protein sequence ID" value="NCI50098.1"/>
    <property type="molecule type" value="Genomic_DNA"/>
</dbReference>
<feature type="domain" description="DUF3943" evidence="1">
    <location>
        <begin position="83"/>
        <end position="187"/>
    </location>
</feature>
<dbReference type="Proteomes" id="UP000753802">
    <property type="component" value="Unassembled WGS sequence"/>
</dbReference>
<sequence>MLVLSADVQDALTQQVFYPTPPSDSIAKIPLVERPRRKRFGRGALELALAEAVPFSFNRYVQHTDFAQVDWQSTGHNLNPANWRYDSDDFGTNNFSHPYHGSLYYNSFRSNGYSFWQSVPATAIGSYIWETFGENEAPSPNDFINTTFGGIVLGEMTHRLANKIVNNRRRGFRRQVNEVVAFLINPMNGLNRIIDGRWGRRMNNSVETDSSKIYAEFDIGQRKFNTGNQVPPRFGWYGHIKFLYGTPFQNYRKPFSNISINVEAGHDDSSLINVVSVYGSLAGWEIIDNERMQSYAILSANYDYIHNEAFFYGAQSVKINIISNYGLMRKAKISTAGSAGITLLAAIPDAYKYGIRPYDYGSGINISGSAGLSLLDKFYFGINYGGGWVVTLNGNPSHYYLHTVTSEARYTFMKNLSACVEPGYFTLRGHYKDLPDVNKSYPYLRVSLRYHLNARQLKFDEEKTTKMKQ</sequence>
<accession>A0ABW9ZVQ3</accession>
<dbReference type="InterPro" id="IPR025079">
    <property type="entry name" value="DUF3943"/>
</dbReference>